<dbReference type="GO" id="GO:0005975">
    <property type="term" value="P:carbohydrate metabolic process"/>
    <property type="evidence" value="ECO:0007669"/>
    <property type="project" value="InterPro"/>
</dbReference>
<dbReference type="InterPro" id="IPR035484">
    <property type="entry name" value="SIS_PGI/PMI_1"/>
</dbReference>
<dbReference type="InterPro" id="IPR019490">
    <property type="entry name" value="Glu6P/Mann6P_isomerase_C"/>
</dbReference>
<dbReference type="Pfam" id="PF01380">
    <property type="entry name" value="SIS"/>
    <property type="match status" value="1"/>
</dbReference>
<accession>A0A537JG55</accession>
<protein>
    <submittedName>
        <fullName evidence="4">Bifunctional phosphoglucose/phosphomannose isomerase</fullName>
    </submittedName>
</protein>
<organism evidence="4 5">
    <name type="scientific">Candidatus Segetimicrobium genomatis</name>
    <dbReference type="NCBI Taxonomy" id="2569760"/>
    <lineage>
        <taxon>Bacteria</taxon>
        <taxon>Bacillati</taxon>
        <taxon>Candidatus Sysuimicrobiota</taxon>
        <taxon>Candidatus Sysuimicrobiia</taxon>
        <taxon>Candidatus Sysuimicrobiales</taxon>
        <taxon>Candidatus Segetimicrobiaceae</taxon>
        <taxon>Candidatus Segetimicrobium</taxon>
    </lineage>
</organism>
<dbReference type="EMBL" id="VBAN01000158">
    <property type="protein sequence ID" value="TMI82505.1"/>
    <property type="molecule type" value="Genomic_DNA"/>
</dbReference>
<dbReference type="Gene3D" id="3.40.50.10490">
    <property type="entry name" value="Glucose-6-phosphate isomerase like protein, domain 1"/>
    <property type="match status" value="2"/>
</dbReference>
<dbReference type="GO" id="GO:0004347">
    <property type="term" value="F:glucose-6-phosphate isomerase activity"/>
    <property type="evidence" value="ECO:0007669"/>
    <property type="project" value="InterPro"/>
</dbReference>
<dbReference type="GO" id="GO:0004476">
    <property type="term" value="F:mannose-6-phosphate isomerase activity"/>
    <property type="evidence" value="ECO:0007669"/>
    <property type="project" value="InterPro"/>
</dbReference>
<dbReference type="CDD" id="cd05637">
    <property type="entry name" value="SIS_PGI_PMI_2"/>
    <property type="match status" value="1"/>
</dbReference>
<dbReference type="GO" id="GO:1901135">
    <property type="term" value="P:carbohydrate derivative metabolic process"/>
    <property type="evidence" value="ECO:0007669"/>
    <property type="project" value="InterPro"/>
</dbReference>
<dbReference type="GO" id="GO:0097367">
    <property type="term" value="F:carbohydrate derivative binding"/>
    <property type="evidence" value="ECO:0007669"/>
    <property type="project" value="InterPro"/>
</dbReference>
<dbReference type="Proteomes" id="UP000318093">
    <property type="component" value="Unassembled WGS sequence"/>
</dbReference>
<evidence type="ECO:0000313" key="4">
    <source>
        <dbReference type="EMBL" id="TMI82505.1"/>
    </source>
</evidence>
<dbReference type="CDD" id="cd05017">
    <property type="entry name" value="SIS_PGI_PMI_1"/>
    <property type="match status" value="1"/>
</dbReference>
<comment type="caution">
    <text evidence="4">The sequence shown here is derived from an EMBL/GenBank/DDBJ whole genome shotgun (WGS) entry which is preliminary data.</text>
</comment>
<sequence length="350" mass="36687">MSVLDDQVKLAAADPAGMLETALGFARQIRDGWRLGGAARLPSLPRRPEHLVVCGMGGSAIGGDLLAGYLAPTCSIPITVVRGYEVPAFVGPRSLVIAVSYSGSTEETLAAVAQAERAGAALFAVTSGGQLAEAARRSGVVVPGGLAPRAALGYLLMPALAALDHWGLIEPHGREVEEAAGVLEEVAAEAGPRIGASRNPAKRLAELLLGKIPAVYASSPWLEAAARRWKCQFNENSKTLAAWDAFPELNHNETVGWGAPPEIAGLVAVVVLLDGTEPARILRRVQLTSDLAFHPASGVHQVRARGAGRLARLLSLVLMGDLVSIYLACLRGVDPTPVEIIDAIKQRLRA</sequence>
<dbReference type="Pfam" id="PF10432">
    <property type="entry name" value="bact-PGI_C"/>
    <property type="match status" value="1"/>
</dbReference>
<dbReference type="InterPro" id="IPR001347">
    <property type="entry name" value="SIS_dom"/>
</dbReference>
<dbReference type="NCBIfam" id="TIGR02128">
    <property type="entry name" value="G6PI_arch"/>
    <property type="match status" value="1"/>
</dbReference>
<evidence type="ECO:0000313" key="5">
    <source>
        <dbReference type="Proteomes" id="UP000318093"/>
    </source>
</evidence>
<dbReference type="PROSITE" id="PS51464">
    <property type="entry name" value="SIS"/>
    <property type="match status" value="1"/>
</dbReference>
<dbReference type="SUPFAM" id="SSF53697">
    <property type="entry name" value="SIS domain"/>
    <property type="match status" value="1"/>
</dbReference>
<evidence type="ECO:0000259" key="3">
    <source>
        <dbReference type="PROSITE" id="PS51464"/>
    </source>
</evidence>
<proteinExistence type="inferred from homology"/>
<gene>
    <name evidence="4" type="ORF">E6H03_05420</name>
</gene>
<evidence type="ECO:0000256" key="1">
    <source>
        <dbReference type="ARBA" id="ARBA00010523"/>
    </source>
</evidence>
<name>A0A537JG55_9BACT</name>
<comment type="similarity">
    <text evidence="1">Belongs to the PGI/PMI family.</text>
</comment>
<dbReference type="InterPro" id="IPR046348">
    <property type="entry name" value="SIS_dom_sf"/>
</dbReference>
<dbReference type="NCBIfam" id="NF006426">
    <property type="entry name" value="PRK08674.1-6"/>
    <property type="match status" value="1"/>
</dbReference>
<feature type="domain" description="SIS" evidence="3">
    <location>
        <begin position="41"/>
        <end position="171"/>
    </location>
</feature>
<evidence type="ECO:0000256" key="2">
    <source>
        <dbReference type="ARBA" id="ARBA00023235"/>
    </source>
</evidence>
<dbReference type="AlphaFoldDB" id="A0A537JG55"/>
<keyword evidence="2 4" id="KW-0413">Isomerase</keyword>
<reference evidence="4 5" key="1">
    <citation type="journal article" date="2019" name="Nat. Microbiol.">
        <title>Mediterranean grassland soil C-N compound turnover is dependent on rainfall and depth, and is mediated by genomically divergent microorganisms.</title>
        <authorList>
            <person name="Diamond S."/>
            <person name="Andeer P.F."/>
            <person name="Li Z."/>
            <person name="Crits-Christoph A."/>
            <person name="Burstein D."/>
            <person name="Anantharaman K."/>
            <person name="Lane K.R."/>
            <person name="Thomas B.C."/>
            <person name="Pan C."/>
            <person name="Northen T.R."/>
            <person name="Banfield J.F."/>
        </authorList>
    </citation>
    <scope>NUCLEOTIDE SEQUENCE [LARGE SCALE GENOMIC DNA]</scope>
    <source>
        <strain evidence="4">NP_6</strain>
    </source>
</reference>